<protein>
    <submittedName>
        <fullName evidence="2">Uncharacterized protein</fullName>
    </submittedName>
</protein>
<sequence length="124" mass="13285">MTLSSVKLSKRLLRCKAGVFACALVASPAFAGALSDPVVEPAVTAPAAVQAATHPCVRYIDNLVWWDRGTRAFVTQIQTRTGGDRRTAARLARQYCRESKLKNPYAQRNLDAGIAAAAIVPSNS</sequence>
<dbReference type="EMBL" id="FWYD01000001">
    <property type="protein sequence ID" value="SMC41023.1"/>
    <property type="molecule type" value="Genomic_DNA"/>
</dbReference>
<organism evidence="2 3">
    <name type="scientific">Primorskyibacter flagellatus</name>
    <dbReference type="NCBI Taxonomy" id="1387277"/>
    <lineage>
        <taxon>Bacteria</taxon>
        <taxon>Pseudomonadati</taxon>
        <taxon>Pseudomonadota</taxon>
        <taxon>Alphaproteobacteria</taxon>
        <taxon>Rhodobacterales</taxon>
        <taxon>Roseobacteraceae</taxon>
        <taxon>Primorskyibacter</taxon>
    </lineage>
</organism>
<evidence type="ECO:0000313" key="2">
    <source>
        <dbReference type="EMBL" id="SMC41023.1"/>
    </source>
</evidence>
<dbReference type="AlphaFoldDB" id="A0A1W1YY18"/>
<evidence type="ECO:0000313" key="3">
    <source>
        <dbReference type="Proteomes" id="UP000192330"/>
    </source>
</evidence>
<dbReference type="STRING" id="1387277.SAMN06295998_10165"/>
<name>A0A1W1YY18_9RHOB</name>
<reference evidence="2 3" key="1">
    <citation type="submission" date="2017-04" db="EMBL/GenBank/DDBJ databases">
        <authorList>
            <person name="Afonso C.L."/>
            <person name="Miller P.J."/>
            <person name="Scott M.A."/>
            <person name="Spackman E."/>
            <person name="Goraichik I."/>
            <person name="Dimitrov K.M."/>
            <person name="Suarez D.L."/>
            <person name="Swayne D.E."/>
        </authorList>
    </citation>
    <scope>NUCLEOTIDE SEQUENCE [LARGE SCALE GENOMIC DNA]</scope>
    <source>
        <strain evidence="2 3">CGMCC 1.12644</strain>
    </source>
</reference>
<proteinExistence type="predicted"/>
<accession>A0A1W1YY18</accession>
<keyword evidence="3" id="KW-1185">Reference proteome</keyword>
<gene>
    <name evidence="2" type="ORF">SAMN06295998_10165</name>
</gene>
<evidence type="ECO:0000256" key="1">
    <source>
        <dbReference type="SAM" id="SignalP"/>
    </source>
</evidence>
<feature type="signal peptide" evidence="1">
    <location>
        <begin position="1"/>
        <end position="31"/>
    </location>
</feature>
<keyword evidence="1" id="KW-0732">Signal</keyword>
<feature type="chain" id="PRO_5011986378" evidence="1">
    <location>
        <begin position="32"/>
        <end position="124"/>
    </location>
</feature>
<dbReference type="Proteomes" id="UP000192330">
    <property type="component" value="Unassembled WGS sequence"/>
</dbReference>